<dbReference type="Pfam" id="PF03907">
    <property type="entry name" value="Spo7"/>
    <property type="match status" value="1"/>
</dbReference>
<feature type="compositionally biased region" description="Low complexity" evidence="11">
    <location>
        <begin position="178"/>
        <end position="202"/>
    </location>
</feature>
<evidence type="ECO:0000256" key="5">
    <source>
        <dbReference type="ARBA" id="ARBA00022692"/>
    </source>
</evidence>
<evidence type="ECO:0000256" key="10">
    <source>
        <dbReference type="ARBA" id="ARBA00030458"/>
    </source>
</evidence>
<dbReference type="InterPro" id="IPR005605">
    <property type="entry name" value="Spo7"/>
</dbReference>
<keyword evidence="14" id="KW-1185">Reference proteome</keyword>
<feature type="compositionally biased region" description="Basic and acidic residues" evidence="11">
    <location>
        <begin position="319"/>
        <end position="351"/>
    </location>
</feature>
<name>A0A9P5Y461_9AGAR</name>
<evidence type="ECO:0000313" key="14">
    <source>
        <dbReference type="Proteomes" id="UP000807353"/>
    </source>
</evidence>
<feature type="transmembrane region" description="Helical" evidence="12">
    <location>
        <begin position="48"/>
        <end position="66"/>
    </location>
</feature>
<comment type="similarity">
    <text evidence="3">Belongs to the CNEP1R1 family.</text>
</comment>
<evidence type="ECO:0000256" key="6">
    <source>
        <dbReference type="ARBA" id="ARBA00022989"/>
    </source>
</evidence>
<comment type="subcellular location">
    <subcellularLocation>
        <location evidence="2">Cytoplasm</location>
    </subcellularLocation>
    <subcellularLocation>
        <location evidence="1">Nucleus membrane</location>
        <topology evidence="1">Multi-pass membrane protein</topology>
    </subcellularLocation>
</comment>
<evidence type="ECO:0000256" key="8">
    <source>
        <dbReference type="ARBA" id="ARBA00023136"/>
    </source>
</evidence>
<dbReference type="GO" id="GO:0005737">
    <property type="term" value="C:cytoplasm"/>
    <property type="evidence" value="ECO:0007669"/>
    <property type="project" value="UniProtKB-SubCell"/>
</dbReference>
<dbReference type="PANTHER" id="PTHR20996">
    <property type="entry name" value="NUCLEAR ENVELOPE PHOSPHATASE-REGULATORY SUBUNIT 1"/>
    <property type="match status" value="1"/>
</dbReference>
<evidence type="ECO:0000256" key="4">
    <source>
        <dbReference type="ARBA" id="ARBA00022490"/>
    </source>
</evidence>
<keyword evidence="6 12" id="KW-1133">Transmembrane helix</keyword>
<proteinExistence type="inferred from homology"/>
<dbReference type="InterPro" id="IPR019168">
    <property type="entry name" value="NEP1-R1"/>
</dbReference>
<evidence type="ECO:0000256" key="2">
    <source>
        <dbReference type="ARBA" id="ARBA00004496"/>
    </source>
</evidence>
<gene>
    <name evidence="13" type="ORF">BDZ94DRAFT_1193143</name>
</gene>
<dbReference type="GO" id="GO:0071595">
    <property type="term" value="C:Nem1-Spo7 phosphatase complex"/>
    <property type="evidence" value="ECO:0007669"/>
    <property type="project" value="InterPro"/>
</dbReference>
<evidence type="ECO:0000256" key="1">
    <source>
        <dbReference type="ARBA" id="ARBA00004232"/>
    </source>
</evidence>
<dbReference type="PANTHER" id="PTHR20996:SF1">
    <property type="entry name" value="NUCLEAR ENVELOPE PHOSPHATASE-REGULATORY SUBUNIT 1"/>
    <property type="match status" value="1"/>
</dbReference>
<evidence type="ECO:0000256" key="9">
    <source>
        <dbReference type="ARBA" id="ARBA00023242"/>
    </source>
</evidence>
<keyword evidence="4" id="KW-0963">Cytoplasm</keyword>
<dbReference type="EMBL" id="MU150264">
    <property type="protein sequence ID" value="KAF9463202.1"/>
    <property type="molecule type" value="Genomic_DNA"/>
</dbReference>
<dbReference type="OrthoDB" id="5599171at2759"/>
<keyword evidence="5 12" id="KW-0812">Transmembrane</keyword>
<sequence>MPPRSTPPPRGSFYPPNDNATYRDLLLFEERLKTNAASLQRRKSRYQLFLVQLLLIIAFLLTEVLLPPQTSILVIPYRMALERFLPDIYTPDAPVMLHPYFASGLLLVSVTTLVLFFASGMYSEKIAYANKYVPHANRALRSFNMYLNVRKPPLRSKVYFNPLSFFFPRPDEPPLYSLSSSSTRSLSPHAPRSRSSSTSRPIPTIPPAVNPRGELIFSTRVDKTFRESYERYRAAFERKREEREGAAKGTSCIMKLAFWRKPSISANSSTGPAAVSTVRTISSSSSRGKGGSRSGTPPTTSSINGGHGRSGIMMRQRKRNDSPIRGRAATEKSRETLPSRRSEGEQDHILRPIDLANDYST</sequence>
<evidence type="ECO:0000256" key="7">
    <source>
        <dbReference type="ARBA" id="ARBA00023098"/>
    </source>
</evidence>
<dbReference type="GO" id="GO:0019888">
    <property type="term" value="F:protein phosphatase regulator activity"/>
    <property type="evidence" value="ECO:0007669"/>
    <property type="project" value="InterPro"/>
</dbReference>
<reference evidence="13" key="1">
    <citation type="submission" date="2020-11" db="EMBL/GenBank/DDBJ databases">
        <authorList>
            <consortium name="DOE Joint Genome Institute"/>
            <person name="Ahrendt S."/>
            <person name="Riley R."/>
            <person name="Andreopoulos W."/>
            <person name="Labutti K."/>
            <person name="Pangilinan J."/>
            <person name="Ruiz-Duenas F.J."/>
            <person name="Barrasa J.M."/>
            <person name="Sanchez-Garcia M."/>
            <person name="Camarero S."/>
            <person name="Miyauchi S."/>
            <person name="Serrano A."/>
            <person name="Linde D."/>
            <person name="Babiker R."/>
            <person name="Drula E."/>
            <person name="Ayuso-Fernandez I."/>
            <person name="Pacheco R."/>
            <person name="Padilla G."/>
            <person name="Ferreira P."/>
            <person name="Barriuso J."/>
            <person name="Kellner H."/>
            <person name="Castanera R."/>
            <person name="Alfaro M."/>
            <person name="Ramirez L."/>
            <person name="Pisabarro A.G."/>
            <person name="Kuo A."/>
            <person name="Tritt A."/>
            <person name="Lipzen A."/>
            <person name="He G."/>
            <person name="Yan M."/>
            <person name="Ng V."/>
            <person name="Cullen D."/>
            <person name="Martin F."/>
            <person name="Rosso M.-N."/>
            <person name="Henrissat B."/>
            <person name="Hibbett D."/>
            <person name="Martinez A.T."/>
            <person name="Grigoriev I.V."/>
        </authorList>
    </citation>
    <scope>NUCLEOTIDE SEQUENCE</scope>
    <source>
        <strain evidence="13">CBS 247.69</strain>
    </source>
</reference>
<feature type="compositionally biased region" description="Low complexity" evidence="11">
    <location>
        <begin position="294"/>
        <end position="303"/>
    </location>
</feature>
<dbReference type="AlphaFoldDB" id="A0A9P5Y461"/>
<keyword evidence="9" id="KW-0539">Nucleus</keyword>
<organism evidence="13 14">
    <name type="scientific">Collybia nuda</name>
    <dbReference type="NCBI Taxonomy" id="64659"/>
    <lineage>
        <taxon>Eukaryota</taxon>
        <taxon>Fungi</taxon>
        <taxon>Dikarya</taxon>
        <taxon>Basidiomycota</taxon>
        <taxon>Agaricomycotina</taxon>
        <taxon>Agaricomycetes</taxon>
        <taxon>Agaricomycetidae</taxon>
        <taxon>Agaricales</taxon>
        <taxon>Tricholomatineae</taxon>
        <taxon>Clitocybaceae</taxon>
        <taxon>Collybia</taxon>
    </lineage>
</organism>
<feature type="transmembrane region" description="Helical" evidence="12">
    <location>
        <begin position="100"/>
        <end position="122"/>
    </location>
</feature>
<feature type="region of interest" description="Disordered" evidence="11">
    <location>
        <begin position="178"/>
        <end position="211"/>
    </location>
</feature>
<protein>
    <recommendedName>
        <fullName evidence="10">Transmembrane protein 188</fullName>
    </recommendedName>
</protein>
<keyword evidence="7" id="KW-0443">Lipid metabolism</keyword>
<evidence type="ECO:0000256" key="11">
    <source>
        <dbReference type="SAM" id="MobiDB-lite"/>
    </source>
</evidence>
<comment type="caution">
    <text evidence="13">The sequence shown here is derived from an EMBL/GenBank/DDBJ whole genome shotgun (WGS) entry which is preliminary data.</text>
</comment>
<evidence type="ECO:0000313" key="13">
    <source>
        <dbReference type="EMBL" id="KAF9463202.1"/>
    </source>
</evidence>
<dbReference type="GO" id="GO:0031965">
    <property type="term" value="C:nuclear membrane"/>
    <property type="evidence" value="ECO:0007669"/>
    <property type="project" value="UniProtKB-SubCell"/>
</dbReference>
<evidence type="ECO:0000256" key="3">
    <source>
        <dbReference type="ARBA" id="ARBA00010998"/>
    </source>
</evidence>
<evidence type="ECO:0000256" key="12">
    <source>
        <dbReference type="SAM" id="Phobius"/>
    </source>
</evidence>
<keyword evidence="8 12" id="KW-0472">Membrane</keyword>
<feature type="compositionally biased region" description="Low complexity" evidence="11">
    <location>
        <begin position="275"/>
        <end position="287"/>
    </location>
</feature>
<accession>A0A9P5Y461</accession>
<dbReference type="Proteomes" id="UP000807353">
    <property type="component" value="Unassembled WGS sequence"/>
</dbReference>
<dbReference type="GO" id="GO:0006629">
    <property type="term" value="P:lipid metabolic process"/>
    <property type="evidence" value="ECO:0007669"/>
    <property type="project" value="UniProtKB-KW"/>
</dbReference>
<feature type="region of interest" description="Disordered" evidence="11">
    <location>
        <begin position="265"/>
        <end position="361"/>
    </location>
</feature>